<dbReference type="InterPro" id="IPR012337">
    <property type="entry name" value="RNaseH-like_sf"/>
</dbReference>
<dbReference type="SUPFAM" id="SSF48371">
    <property type="entry name" value="ARM repeat"/>
    <property type="match status" value="1"/>
</dbReference>
<sequence length="1282" mass="143877">MTDGTKQILAKPIQLADQVSKLAADAQTNKQDCFELKLKAEKLAAVLRQAARVDVYERPARRIMDDTEQVLGKALTLVDKCLHSGLMHRLFSIIPGAAFTKMGIQIDNSIADVHWLIRVSTPAGEDDDDDHFHGLCPIAQNEPILTLIWGNIAALHTGHPDARSEAAAALISLARDNQHFAQLIITEDGVPPLLRLLKEGKAEAQENAARALGLLGRDPESVDFLVGANACTAFAKVLKDGPMKVQAVVAWAVAELASNNPKCQDVFAQNNVVRLLVGHLAFETVQEHSKYAIPSKAMSIHTVVLATNTAVGSAFPADDASEQALFRNPHADGGLSKSSQFHSVVQSTVASAKLAHQNNAGSSSATVPWKTQQHSTLVSGHRAREMEDPSTKANMKAMAAKALWQLAKGNADICRNITESRALLCFAVLLEKGTGDVRYNSAMALMEITRVAEHNADLRKSAFKPNSPAAKAVIDQFLQILEEGEYNDLLIPSITAFGCLSRTFRATETRIIAPLVRLLDEKDVAVMREAVVALTKFACTENYLHVSHSQAMIEAGGARHLIQLVYLGEQVQTEALILLCYIAKHVPDSHELAETEVLSALSWASKQQHLVQDQRLDELLPEAKSRLVDIQGPSVQQYEVGLAAKSALGLKHSSTPQFQFEVWLKAFDLWNIVDKGFIEPEDEGALSDAEKRVLVDNRKKDTHALNQINLAIDKGVYEKIRKTTTSKQAWEILQKAYKGNEQVKNIQLQILRSEFEILEMKDNDSVVEYFTKVGSIMNQMALNGEVLDDLRIVQKVLRSLPEKYFSLVTVIEHTRDLKSMTLEDLQGILKAHEVVVHPIMVGAKISEGVVIQALAEEEEIFNNTIKIIAMKTKVLSFKEEEEMVDIKEVEDVVILNCRHCHKLGHKAIDCWFKQEDDKQTESGLIHQSKNEETLLLASNDNKVDEMWFGHLNYGSLKLLSTKEMVRELPKINQVEEVCETCQLGKQHRDPFPQQATWREKRPLELVHSDLCGNMPIESLGGSKFFITFIDDFTRKVWIKFLKEKSQAFQAFNDFKVEVENYTGLRIKTLRTDRGGEYISNEAEKLSREHGYLINRSPTKILKDCTPHEAWYGRKSYIRHLKVFGRVAYSLIPQSNRNKFDDKSEKCIFIEYSERSKAYKLYNPKIKKIVISRDVLFDEDASFDDPKGKANEIYIPSHSEQESEEDNSSHSLRNSPISSTSPPRKMRSVQELLDSTEPIEYDDYVLFAFFAREEPISFDDANKEEVWKKAMKEEITAIEKNET</sequence>
<protein>
    <recommendedName>
        <fullName evidence="2">Integrase catalytic domain-containing protein</fullName>
    </recommendedName>
</protein>
<feature type="region of interest" description="Disordered" evidence="1">
    <location>
        <begin position="355"/>
        <end position="374"/>
    </location>
</feature>
<dbReference type="InterPro" id="IPR036537">
    <property type="entry name" value="Adaptor_Cbl_N_dom_sf"/>
</dbReference>
<evidence type="ECO:0000259" key="2">
    <source>
        <dbReference type="PROSITE" id="PS50994"/>
    </source>
</evidence>
<comment type="caution">
    <text evidence="3">The sequence shown here is derived from an EMBL/GenBank/DDBJ whole genome shotgun (WGS) entry which is preliminary data.</text>
</comment>
<dbReference type="InterPro" id="IPR011989">
    <property type="entry name" value="ARM-like"/>
</dbReference>
<evidence type="ECO:0000313" key="4">
    <source>
        <dbReference type="Proteomes" id="UP000734854"/>
    </source>
</evidence>
<keyword evidence="4" id="KW-1185">Reference proteome</keyword>
<gene>
    <name evidence="3" type="ORF">ZIOFF_003746</name>
</gene>
<dbReference type="InterPro" id="IPR001584">
    <property type="entry name" value="Integrase_cat-core"/>
</dbReference>
<dbReference type="InterPro" id="IPR057670">
    <property type="entry name" value="SH3_retrovirus"/>
</dbReference>
<dbReference type="Pfam" id="PF25597">
    <property type="entry name" value="SH3_retrovirus"/>
    <property type="match status" value="1"/>
</dbReference>
<accession>A0A8J5MAE9</accession>
<dbReference type="Pfam" id="PF25055">
    <property type="entry name" value="DUF7792"/>
    <property type="match status" value="1"/>
</dbReference>
<dbReference type="Pfam" id="PF13976">
    <property type="entry name" value="gag_pre-integrs"/>
    <property type="match status" value="1"/>
</dbReference>
<dbReference type="GO" id="GO:0015074">
    <property type="term" value="P:DNA integration"/>
    <property type="evidence" value="ECO:0007669"/>
    <property type="project" value="InterPro"/>
</dbReference>
<dbReference type="SUPFAM" id="SSF53098">
    <property type="entry name" value="Ribonuclease H-like"/>
    <property type="match status" value="1"/>
</dbReference>
<feature type="compositionally biased region" description="Polar residues" evidence="1">
    <location>
        <begin position="1208"/>
        <end position="1221"/>
    </location>
</feature>
<evidence type="ECO:0000256" key="1">
    <source>
        <dbReference type="SAM" id="MobiDB-lite"/>
    </source>
</evidence>
<dbReference type="Gene3D" id="1.25.10.10">
    <property type="entry name" value="Leucine-rich Repeat Variant"/>
    <property type="match status" value="2"/>
</dbReference>
<feature type="region of interest" description="Disordered" evidence="1">
    <location>
        <begin position="1196"/>
        <end position="1228"/>
    </location>
</feature>
<dbReference type="Pfam" id="PF00665">
    <property type="entry name" value="rve"/>
    <property type="match status" value="1"/>
</dbReference>
<organism evidence="3 4">
    <name type="scientific">Zingiber officinale</name>
    <name type="common">Ginger</name>
    <name type="synonym">Amomum zingiber</name>
    <dbReference type="NCBI Taxonomy" id="94328"/>
    <lineage>
        <taxon>Eukaryota</taxon>
        <taxon>Viridiplantae</taxon>
        <taxon>Streptophyta</taxon>
        <taxon>Embryophyta</taxon>
        <taxon>Tracheophyta</taxon>
        <taxon>Spermatophyta</taxon>
        <taxon>Magnoliopsida</taxon>
        <taxon>Liliopsida</taxon>
        <taxon>Zingiberales</taxon>
        <taxon>Zingiberaceae</taxon>
        <taxon>Zingiber</taxon>
    </lineage>
</organism>
<dbReference type="Proteomes" id="UP000734854">
    <property type="component" value="Unassembled WGS sequence"/>
</dbReference>
<dbReference type="Gene3D" id="3.30.420.10">
    <property type="entry name" value="Ribonuclease H-like superfamily/Ribonuclease H"/>
    <property type="match status" value="1"/>
</dbReference>
<dbReference type="SMART" id="SM00185">
    <property type="entry name" value="ARM"/>
    <property type="match status" value="5"/>
</dbReference>
<dbReference type="InterPro" id="IPR000225">
    <property type="entry name" value="Armadillo"/>
</dbReference>
<dbReference type="Pfam" id="PF00514">
    <property type="entry name" value="Arm"/>
    <property type="match status" value="1"/>
</dbReference>
<dbReference type="GO" id="GO:0007166">
    <property type="term" value="P:cell surface receptor signaling pathway"/>
    <property type="evidence" value="ECO:0007669"/>
    <property type="project" value="InterPro"/>
</dbReference>
<dbReference type="EMBL" id="JACMSC010000001">
    <property type="protein sequence ID" value="KAG6538622.1"/>
    <property type="molecule type" value="Genomic_DNA"/>
</dbReference>
<name>A0A8J5MAE9_ZINOF</name>
<evidence type="ECO:0000313" key="3">
    <source>
        <dbReference type="EMBL" id="KAG6538622.1"/>
    </source>
</evidence>
<dbReference type="PROSITE" id="PS50994">
    <property type="entry name" value="INTEGRASE"/>
    <property type="match status" value="1"/>
</dbReference>
<dbReference type="PANTHER" id="PTHR46168">
    <property type="entry name" value="ARMADILLO REPEAT ONLY 4"/>
    <property type="match status" value="1"/>
</dbReference>
<reference evidence="3 4" key="1">
    <citation type="submission" date="2020-08" db="EMBL/GenBank/DDBJ databases">
        <title>Plant Genome Project.</title>
        <authorList>
            <person name="Zhang R.-G."/>
        </authorList>
    </citation>
    <scope>NUCLEOTIDE SEQUENCE [LARGE SCALE GENOMIC DNA]</scope>
    <source>
        <tissue evidence="3">Rhizome</tissue>
    </source>
</reference>
<dbReference type="GO" id="GO:0003676">
    <property type="term" value="F:nucleic acid binding"/>
    <property type="evidence" value="ECO:0007669"/>
    <property type="project" value="InterPro"/>
</dbReference>
<dbReference type="InterPro" id="IPR056694">
    <property type="entry name" value="DUF7792"/>
</dbReference>
<feature type="domain" description="Integrase catalytic" evidence="2">
    <location>
        <begin position="998"/>
        <end position="1091"/>
    </location>
</feature>
<dbReference type="InterPro" id="IPR025724">
    <property type="entry name" value="GAG-pre-integrase_dom"/>
</dbReference>
<dbReference type="Pfam" id="PF14223">
    <property type="entry name" value="Retrotran_gag_2"/>
    <property type="match status" value="1"/>
</dbReference>
<dbReference type="InterPro" id="IPR036397">
    <property type="entry name" value="RNaseH_sf"/>
</dbReference>
<proteinExistence type="predicted"/>
<dbReference type="PANTHER" id="PTHR46168:SF9">
    <property type="entry name" value="ARMADILLO REPEAT ONLY 2"/>
    <property type="match status" value="1"/>
</dbReference>
<dbReference type="Gene3D" id="1.20.930.20">
    <property type="entry name" value="Adaptor protein Cbl, N-terminal domain"/>
    <property type="match status" value="1"/>
</dbReference>
<dbReference type="InterPro" id="IPR016024">
    <property type="entry name" value="ARM-type_fold"/>
</dbReference>